<evidence type="ECO:0000256" key="6">
    <source>
        <dbReference type="SAM" id="MobiDB-lite"/>
    </source>
</evidence>
<dbReference type="EMBL" id="MDDG01000001">
    <property type="protein sequence ID" value="OQE46018.1"/>
    <property type="molecule type" value="Genomic_DNA"/>
</dbReference>
<evidence type="ECO:0000259" key="7">
    <source>
        <dbReference type="Pfam" id="PF00724"/>
    </source>
</evidence>
<comment type="cofactor">
    <cofactor evidence="1">
        <name>FMN</name>
        <dbReference type="ChEBI" id="CHEBI:58210"/>
    </cofactor>
</comment>
<protein>
    <recommendedName>
        <fullName evidence="7">NADH:flavin oxidoreductase/NADH oxidase N-terminal domain-containing protein</fullName>
    </recommendedName>
</protein>
<accession>A0A1V6V607</accession>
<dbReference type="AlphaFoldDB" id="A0A1V6V607"/>
<dbReference type="STRING" id="36646.A0A1V6V607"/>
<dbReference type="CDD" id="cd02932">
    <property type="entry name" value="OYE_YqiM_FMN"/>
    <property type="match status" value="1"/>
</dbReference>
<keyword evidence="3" id="KW-0288">FMN</keyword>
<dbReference type="InterPro" id="IPR044152">
    <property type="entry name" value="YqjM-like"/>
</dbReference>
<organism evidence="8 9">
    <name type="scientific">Penicillium coprophilum</name>
    <dbReference type="NCBI Taxonomy" id="36646"/>
    <lineage>
        <taxon>Eukaryota</taxon>
        <taxon>Fungi</taxon>
        <taxon>Dikarya</taxon>
        <taxon>Ascomycota</taxon>
        <taxon>Pezizomycotina</taxon>
        <taxon>Eurotiomycetes</taxon>
        <taxon>Eurotiomycetidae</taxon>
        <taxon>Eurotiales</taxon>
        <taxon>Aspergillaceae</taxon>
        <taxon>Penicillium</taxon>
    </lineage>
</organism>
<feature type="compositionally biased region" description="Basic and acidic residues" evidence="6">
    <location>
        <begin position="1"/>
        <end position="12"/>
    </location>
</feature>
<dbReference type="Gene3D" id="3.20.20.70">
    <property type="entry name" value="Aldolase class I"/>
    <property type="match status" value="1"/>
</dbReference>
<comment type="caution">
    <text evidence="8">The sequence shown here is derived from an EMBL/GenBank/DDBJ whole genome shotgun (WGS) entry which is preliminary data.</text>
</comment>
<dbReference type="PANTHER" id="PTHR43303">
    <property type="entry name" value="NADPH DEHYDROGENASE C23G7.10C-RELATED"/>
    <property type="match status" value="1"/>
</dbReference>
<dbReference type="InterPro" id="IPR001155">
    <property type="entry name" value="OxRdtase_FMN_N"/>
</dbReference>
<reference evidence="9" key="1">
    <citation type="journal article" date="2017" name="Nat. Microbiol.">
        <title>Global analysis of biosynthetic gene clusters reveals vast potential of secondary metabolite production in Penicillium species.</title>
        <authorList>
            <person name="Nielsen J.C."/>
            <person name="Grijseels S."/>
            <person name="Prigent S."/>
            <person name="Ji B."/>
            <person name="Dainat J."/>
            <person name="Nielsen K.F."/>
            <person name="Frisvad J.C."/>
            <person name="Workman M."/>
            <person name="Nielsen J."/>
        </authorList>
    </citation>
    <scope>NUCLEOTIDE SEQUENCE [LARGE SCALE GENOMIC DNA]</scope>
    <source>
        <strain evidence="9">IBT 31321</strain>
    </source>
</reference>
<sequence length="413" mass="45582">MASSNESKELKINEPMPGDHGFFTPIQSPPAGSLLSMYDKSQPIPRIFEPITIRSTTFQNRIWVSPMCQYSCPKTGELTDWHLVQLGSYASRGASLTIVEATGVSPEGRNTMEDAGLWTASQVPSYRRVANFIHSQGQKAGIQLQHCGRKASVTAPWLGHQPSKKEENGFPDDLISPSDLPYKDDGIWPTPTAMTKEMIQKSIGDFVNSAKLAVEAGFDVIEIHGAHGYLIHQFCSPLTNKRTDEYGGSFDNRVRFALELVQGIRAAIPESTLLFYRISATDWIPDRDSWTPEQSVRLCQLLQPLGVDLIDVSSGGLVPDQQLPQVRPAYQAHLAQKIKDGVPGLLTGSVGMIRDGKTAEDVVASGKADVVIIAREFARNPSLVLNIAYELGVRVKWPIQLHRSQPRYHDPDI</sequence>
<evidence type="ECO:0000256" key="2">
    <source>
        <dbReference type="ARBA" id="ARBA00022630"/>
    </source>
</evidence>
<evidence type="ECO:0000313" key="9">
    <source>
        <dbReference type="Proteomes" id="UP000191500"/>
    </source>
</evidence>
<dbReference type="GO" id="GO:0010181">
    <property type="term" value="F:FMN binding"/>
    <property type="evidence" value="ECO:0007669"/>
    <property type="project" value="InterPro"/>
</dbReference>
<keyword evidence="9" id="KW-1185">Reference proteome</keyword>
<feature type="domain" description="NADH:flavin oxidoreductase/NADH oxidase N-terminal" evidence="7">
    <location>
        <begin position="47"/>
        <end position="391"/>
    </location>
</feature>
<keyword evidence="5" id="KW-0560">Oxidoreductase</keyword>
<evidence type="ECO:0000256" key="1">
    <source>
        <dbReference type="ARBA" id="ARBA00001917"/>
    </source>
</evidence>
<feature type="region of interest" description="Disordered" evidence="6">
    <location>
        <begin position="1"/>
        <end position="20"/>
    </location>
</feature>
<dbReference type="InterPro" id="IPR013785">
    <property type="entry name" value="Aldolase_TIM"/>
</dbReference>
<keyword evidence="4" id="KW-0521">NADP</keyword>
<dbReference type="Proteomes" id="UP000191500">
    <property type="component" value="Unassembled WGS sequence"/>
</dbReference>
<evidence type="ECO:0000313" key="8">
    <source>
        <dbReference type="EMBL" id="OQE46018.1"/>
    </source>
</evidence>
<keyword evidence="2" id="KW-0285">Flavoprotein</keyword>
<evidence type="ECO:0000256" key="4">
    <source>
        <dbReference type="ARBA" id="ARBA00022857"/>
    </source>
</evidence>
<evidence type="ECO:0000256" key="5">
    <source>
        <dbReference type="ARBA" id="ARBA00023002"/>
    </source>
</evidence>
<dbReference type="PANTHER" id="PTHR43303:SF4">
    <property type="entry name" value="NADPH DEHYDROGENASE C23G7.10C-RELATED"/>
    <property type="match status" value="1"/>
</dbReference>
<dbReference type="SUPFAM" id="SSF51395">
    <property type="entry name" value="FMN-linked oxidoreductases"/>
    <property type="match status" value="1"/>
</dbReference>
<name>A0A1V6V607_9EURO</name>
<proteinExistence type="predicted"/>
<evidence type="ECO:0000256" key="3">
    <source>
        <dbReference type="ARBA" id="ARBA00022643"/>
    </source>
</evidence>
<dbReference type="Pfam" id="PF00724">
    <property type="entry name" value="Oxidored_FMN"/>
    <property type="match status" value="1"/>
</dbReference>
<dbReference type="GO" id="GO:0050661">
    <property type="term" value="F:NADP binding"/>
    <property type="evidence" value="ECO:0007669"/>
    <property type="project" value="InterPro"/>
</dbReference>
<gene>
    <name evidence="8" type="ORF">PENCOP_c001G04014</name>
</gene>
<dbReference type="GO" id="GO:0003959">
    <property type="term" value="F:NADPH dehydrogenase activity"/>
    <property type="evidence" value="ECO:0007669"/>
    <property type="project" value="InterPro"/>
</dbReference>